<dbReference type="PANTHER" id="PTHR10648:SF1">
    <property type="entry name" value="SERINE_THREONINE-PROTEIN PHOSPHATASE 4 REGULATORY SUBUNIT 1"/>
    <property type="match status" value="1"/>
</dbReference>
<sequence length="716" mass="82224">MADLSAFFGEDEEEDYYLYEDEGGEEVDGNLDNLNISNGGEEKDCPIEAEVDINEELSLAINTPIPNNNSGTNGELKIITENYSKEQEEELNYTPLIFLGKYAEDMEFESFDDTRSIEYLTKSLHSKISPRKIWAAENMTSILKQNPWLEGFKSVFSLSHHCLNNGDFDLSASLTQKIDELLLFIYKEIILVLSNALLSNSYSALHTRDICFSKLDNFFNNASSEAIHRFFSNILKIVEKIENEEEGFRKSMLSDCMKIMSKTVRFLSIETINDDLVPVLSKYSSYQQYETRKESILCLCHLIQLRFTEVDSDLMIRLFDNLVADNNHEVRQEACINFKHIADTLVTQNRESDLIKWTDMLFDDTSSKVKTSAQDAIGPIIYAFRDKEVPASLMEKYVEMPNSPKPEFRLNCAKNFPGVLLALGSNGWDELKEIFIQLSSDSFCEVRYVIASFLHELSSIISSEAMTIDVVPVIHRYLKEHNQHTIFTIASNASKLISGLDPSIQQDILTQLCERLSHEFEISHPVKEDHYSVKNIRNNATIIEYIKSLLPIMSYKMIYDMFSIENISGFKYQTSEFRLNMVKLYTPITTRLLEIEPSGSELSKFFNSTIFHNIDKLAEDYKTRQFIIMISYEVIQASPSKLDIHQDIISNLVELSKFKDSGTQFNIIRFLKQISKLEGFAKLSTVKEFNNLYTELKSTEDPQIIDKLPKVATIPF</sequence>
<name>A0A137PJA0_CONC2</name>
<gene>
    <name evidence="2" type="ORF">CONCODRAFT_76574</name>
</gene>
<proteinExistence type="predicted"/>
<keyword evidence="3" id="KW-1185">Reference proteome</keyword>
<dbReference type="Proteomes" id="UP000070444">
    <property type="component" value="Unassembled WGS sequence"/>
</dbReference>
<reference evidence="2 3" key="1">
    <citation type="journal article" date="2015" name="Genome Biol. Evol.">
        <title>Phylogenomic analyses indicate that early fungi evolved digesting cell walls of algal ancestors of land plants.</title>
        <authorList>
            <person name="Chang Y."/>
            <person name="Wang S."/>
            <person name="Sekimoto S."/>
            <person name="Aerts A.L."/>
            <person name="Choi C."/>
            <person name="Clum A."/>
            <person name="LaButti K.M."/>
            <person name="Lindquist E.A."/>
            <person name="Yee Ngan C."/>
            <person name="Ohm R.A."/>
            <person name="Salamov A.A."/>
            <person name="Grigoriev I.V."/>
            <person name="Spatafora J.W."/>
            <person name="Berbee M.L."/>
        </authorList>
    </citation>
    <scope>NUCLEOTIDE SEQUENCE [LARGE SCALE GENOMIC DNA]</scope>
    <source>
        <strain evidence="2 3">NRRL 28638</strain>
    </source>
</reference>
<evidence type="ECO:0000313" key="2">
    <source>
        <dbReference type="EMBL" id="KXN75078.1"/>
    </source>
</evidence>
<dbReference type="OrthoDB" id="340346at2759"/>
<dbReference type="InterPro" id="IPR011989">
    <property type="entry name" value="ARM-like"/>
</dbReference>
<dbReference type="GO" id="GO:0005737">
    <property type="term" value="C:cytoplasm"/>
    <property type="evidence" value="ECO:0007669"/>
    <property type="project" value="TreeGrafter"/>
</dbReference>
<organism evidence="2 3">
    <name type="scientific">Conidiobolus coronatus (strain ATCC 28846 / CBS 209.66 / NRRL 28638)</name>
    <name type="common">Delacroixia coronata</name>
    <dbReference type="NCBI Taxonomy" id="796925"/>
    <lineage>
        <taxon>Eukaryota</taxon>
        <taxon>Fungi</taxon>
        <taxon>Fungi incertae sedis</taxon>
        <taxon>Zoopagomycota</taxon>
        <taxon>Entomophthoromycotina</taxon>
        <taxon>Entomophthoromycetes</taxon>
        <taxon>Entomophthorales</taxon>
        <taxon>Ancylistaceae</taxon>
        <taxon>Conidiobolus</taxon>
    </lineage>
</organism>
<evidence type="ECO:0000256" key="1">
    <source>
        <dbReference type="ARBA" id="ARBA00022737"/>
    </source>
</evidence>
<dbReference type="SUPFAM" id="SSF48371">
    <property type="entry name" value="ARM repeat"/>
    <property type="match status" value="1"/>
</dbReference>
<evidence type="ECO:0000313" key="3">
    <source>
        <dbReference type="Proteomes" id="UP000070444"/>
    </source>
</evidence>
<dbReference type="GO" id="GO:0019888">
    <property type="term" value="F:protein phosphatase regulator activity"/>
    <property type="evidence" value="ECO:0007669"/>
    <property type="project" value="TreeGrafter"/>
</dbReference>
<dbReference type="InterPro" id="IPR016024">
    <property type="entry name" value="ARM-type_fold"/>
</dbReference>
<dbReference type="PANTHER" id="PTHR10648">
    <property type="entry name" value="SERINE/THREONINE-PROTEIN PHOSPHATASE PP2A 65 KDA REGULATORY SUBUNIT"/>
    <property type="match status" value="1"/>
</dbReference>
<dbReference type="STRING" id="796925.A0A137PJA0"/>
<keyword evidence="1" id="KW-0677">Repeat</keyword>
<dbReference type="Gene3D" id="1.25.10.10">
    <property type="entry name" value="Leucine-rich Repeat Variant"/>
    <property type="match status" value="1"/>
</dbReference>
<accession>A0A137PJA0</accession>
<protein>
    <submittedName>
        <fullName evidence="2">ARM repeat-containing protein</fullName>
    </submittedName>
</protein>
<dbReference type="InterPro" id="IPR051023">
    <property type="entry name" value="PP2A_Regulatory_Subunit_A"/>
</dbReference>
<dbReference type="EMBL" id="KQ964418">
    <property type="protein sequence ID" value="KXN75078.1"/>
    <property type="molecule type" value="Genomic_DNA"/>
</dbReference>
<dbReference type="AlphaFoldDB" id="A0A137PJA0"/>